<evidence type="ECO:0000313" key="1">
    <source>
        <dbReference type="EMBL" id="NKZ37360.1"/>
    </source>
</evidence>
<name>A0A846ZIH5_9GAMM</name>
<dbReference type="EMBL" id="JAAZQD010000001">
    <property type="protein sequence ID" value="NKZ37360.1"/>
    <property type="molecule type" value="Genomic_DNA"/>
</dbReference>
<dbReference type="InterPro" id="IPR008868">
    <property type="entry name" value="TniB"/>
</dbReference>
<proteinExistence type="predicted"/>
<accession>A0A846ZIH5</accession>
<protein>
    <recommendedName>
        <fullName evidence="3">TniB protein</fullName>
    </recommendedName>
</protein>
<organism evidence="1 2">
    <name type="scientific">Oleiagrimonas citrea</name>
    <dbReference type="NCBI Taxonomy" id="1665687"/>
    <lineage>
        <taxon>Bacteria</taxon>
        <taxon>Pseudomonadati</taxon>
        <taxon>Pseudomonadota</taxon>
        <taxon>Gammaproteobacteria</taxon>
        <taxon>Lysobacterales</taxon>
        <taxon>Rhodanobacteraceae</taxon>
        <taxon>Oleiagrimonas</taxon>
    </lineage>
</organism>
<dbReference type="RefSeq" id="WP_168608039.1">
    <property type="nucleotide sequence ID" value="NZ_JAAZQD010000001.1"/>
</dbReference>
<dbReference type="Pfam" id="PF05621">
    <property type="entry name" value="TniB"/>
    <property type="match status" value="1"/>
</dbReference>
<evidence type="ECO:0000313" key="2">
    <source>
        <dbReference type="Proteomes" id="UP000541636"/>
    </source>
</evidence>
<comment type="caution">
    <text evidence="1">The sequence shown here is derived from an EMBL/GenBank/DDBJ whole genome shotgun (WGS) entry which is preliminary data.</text>
</comment>
<dbReference type="InterPro" id="IPR027417">
    <property type="entry name" value="P-loop_NTPase"/>
</dbReference>
<reference evidence="1 2" key="1">
    <citation type="journal article" date="2017" name="Int. J. Syst. Evol. Microbiol.">
        <title>Oleiagrimonas citrea sp. nov., a marine bacterium isolated from tidal flat sediment and emended description of the genus Oleiagrimonas Fang et al. 2015 and Oleiagrimonas soli.</title>
        <authorList>
            <person name="Yang S.H."/>
            <person name="Seo H.S."/>
            <person name="Seong C.N."/>
            <person name="Kwon K.K."/>
        </authorList>
    </citation>
    <scope>NUCLEOTIDE SEQUENCE [LARGE SCALE GENOMIC DNA]</scope>
    <source>
        <strain evidence="1 2">MEBiC09124</strain>
    </source>
</reference>
<keyword evidence="2" id="KW-1185">Reference proteome</keyword>
<dbReference type="SUPFAM" id="SSF52540">
    <property type="entry name" value="P-loop containing nucleoside triphosphate hydrolases"/>
    <property type="match status" value="1"/>
</dbReference>
<gene>
    <name evidence="1" type="ORF">HF690_00140</name>
</gene>
<sequence>MWSDIAGYGGQLIRNTHQANEIYSRFLSALGTPQVSSMTGRHRRHLALELGKASDLRLLIVDEIQDVLLSTPRQQELALLATKDLMNSLKVPVLALGTEDARHSLEADQHLKRRFQFRELPAWRADEYLCHFLEAYESTLPLKKRSGLGSHSIMKVLVKETEGLMGEIVERLRNAAAIAIASGIERITVDLIKRARYEVPLTGISENRTEWRAGTEEVA</sequence>
<evidence type="ECO:0008006" key="3">
    <source>
        <dbReference type="Google" id="ProtNLM"/>
    </source>
</evidence>
<dbReference type="AlphaFoldDB" id="A0A846ZIH5"/>
<dbReference type="Proteomes" id="UP000541636">
    <property type="component" value="Unassembled WGS sequence"/>
</dbReference>